<evidence type="ECO:0000313" key="2">
    <source>
        <dbReference type="EMBL" id="KAK6625124.1"/>
    </source>
</evidence>
<organism evidence="2 3">
    <name type="scientific">Polyplax serrata</name>
    <name type="common">Common mouse louse</name>
    <dbReference type="NCBI Taxonomy" id="468196"/>
    <lineage>
        <taxon>Eukaryota</taxon>
        <taxon>Metazoa</taxon>
        <taxon>Ecdysozoa</taxon>
        <taxon>Arthropoda</taxon>
        <taxon>Hexapoda</taxon>
        <taxon>Insecta</taxon>
        <taxon>Pterygota</taxon>
        <taxon>Neoptera</taxon>
        <taxon>Paraneoptera</taxon>
        <taxon>Psocodea</taxon>
        <taxon>Troctomorpha</taxon>
        <taxon>Phthiraptera</taxon>
        <taxon>Anoplura</taxon>
        <taxon>Polyplacidae</taxon>
        <taxon>Polyplax</taxon>
    </lineage>
</organism>
<proteinExistence type="predicted"/>
<feature type="region of interest" description="Disordered" evidence="1">
    <location>
        <begin position="54"/>
        <end position="75"/>
    </location>
</feature>
<evidence type="ECO:0000256" key="1">
    <source>
        <dbReference type="SAM" id="MobiDB-lite"/>
    </source>
</evidence>
<feature type="region of interest" description="Disordered" evidence="1">
    <location>
        <begin position="1"/>
        <end position="20"/>
    </location>
</feature>
<comment type="caution">
    <text evidence="2">The sequence shown here is derived from an EMBL/GenBank/DDBJ whole genome shotgun (WGS) entry which is preliminary data.</text>
</comment>
<accession>A0AAN8PDI1</accession>
<reference evidence="2 3" key="1">
    <citation type="submission" date="2023-10" db="EMBL/GenBank/DDBJ databases">
        <title>Genomes of two closely related lineages of the louse Polyplax serrata with different host specificities.</title>
        <authorList>
            <person name="Martinu J."/>
            <person name="Tarabai H."/>
            <person name="Stefka J."/>
            <person name="Hypsa V."/>
        </authorList>
    </citation>
    <scope>NUCLEOTIDE SEQUENCE [LARGE SCALE GENOMIC DNA]</scope>
    <source>
        <strain evidence="2">HR10_N</strain>
    </source>
</reference>
<dbReference type="Proteomes" id="UP001372834">
    <property type="component" value="Unassembled WGS sequence"/>
</dbReference>
<protein>
    <submittedName>
        <fullName evidence="2">Uncharacterized protein</fullName>
    </submittedName>
</protein>
<dbReference type="EMBL" id="JAWJWE010000037">
    <property type="protein sequence ID" value="KAK6625124.1"/>
    <property type="molecule type" value="Genomic_DNA"/>
</dbReference>
<dbReference type="AlphaFoldDB" id="A0AAN8PDI1"/>
<name>A0AAN8PDI1_POLSC</name>
<evidence type="ECO:0000313" key="3">
    <source>
        <dbReference type="Proteomes" id="UP001372834"/>
    </source>
</evidence>
<sequence>MKTGRKTTQFEEGHADDDDDVRRRMMNPRIPRMLDWETFIKGFFICYINARSRHGTSGTKKDVTERKRQKKGSHVKFELNGMKKVPTPKLASSN</sequence>
<gene>
    <name evidence="2" type="ORF">RUM43_005415</name>
</gene>